<evidence type="ECO:0000313" key="2">
    <source>
        <dbReference type="Proteomes" id="UP000683925"/>
    </source>
</evidence>
<dbReference type="Proteomes" id="UP000683925">
    <property type="component" value="Unassembled WGS sequence"/>
</dbReference>
<accession>A0A8S1XRH7</accession>
<gene>
    <name evidence="1" type="ORF">POCTA_138.1.T1300120</name>
</gene>
<name>A0A8S1XRH7_PAROT</name>
<dbReference type="AlphaFoldDB" id="A0A8S1XRH7"/>
<dbReference type="EMBL" id="CAJJDP010000130">
    <property type="protein sequence ID" value="CAD8203617.1"/>
    <property type="molecule type" value="Genomic_DNA"/>
</dbReference>
<comment type="caution">
    <text evidence="1">The sequence shown here is derived from an EMBL/GenBank/DDBJ whole genome shotgun (WGS) entry which is preliminary data.</text>
</comment>
<evidence type="ECO:0000313" key="1">
    <source>
        <dbReference type="EMBL" id="CAD8203617.1"/>
    </source>
</evidence>
<reference evidence="1" key="1">
    <citation type="submission" date="2021-01" db="EMBL/GenBank/DDBJ databases">
        <authorList>
            <consortium name="Genoscope - CEA"/>
            <person name="William W."/>
        </authorList>
    </citation>
    <scope>NUCLEOTIDE SEQUENCE</scope>
</reference>
<protein>
    <submittedName>
        <fullName evidence="1">Uncharacterized protein</fullName>
    </submittedName>
</protein>
<sequence>MIPFREQMQHQEQYECQQYWILCKQSQQSILRDIYLIFDNQIGKKNNLTIQITRQRRRRINN</sequence>
<organism evidence="1 2">
    <name type="scientific">Paramecium octaurelia</name>
    <dbReference type="NCBI Taxonomy" id="43137"/>
    <lineage>
        <taxon>Eukaryota</taxon>
        <taxon>Sar</taxon>
        <taxon>Alveolata</taxon>
        <taxon>Ciliophora</taxon>
        <taxon>Intramacronucleata</taxon>
        <taxon>Oligohymenophorea</taxon>
        <taxon>Peniculida</taxon>
        <taxon>Parameciidae</taxon>
        <taxon>Paramecium</taxon>
    </lineage>
</organism>
<proteinExistence type="predicted"/>
<keyword evidence="2" id="KW-1185">Reference proteome</keyword>